<dbReference type="OrthoDB" id="9811589at2"/>
<name>A0A2Z3HDJ8_9BACT</name>
<dbReference type="RefSeq" id="WP_081471420.1">
    <property type="nucleotide sequence ID" value="NZ_CP025958.1"/>
</dbReference>
<gene>
    <name evidence="3" type="ORF">C1280_21815</name>
</gene>
<dbReference type="InterPro" id="IPR029063">
    <property type="entry name" value="SAM-dependent_MTases_sf"/>
</dbReference>
<dbReference type="GO" id="GO:0008168">
    <property type="term" value="F:methyltransferase activity"/>
    <property type="evidence" value="ECO:0007669"/>
    <property type="project" value="UniProtKB-KW"/>
</dbReference>
<evidence type="ECO:0000313" key="3">
    <source>
        <dbReference type="EMBL" id="AWM39360.1"/>
    </source>
</evidence>
<dbReference type="EMBL" id="CP025958">
    <property type="protein sequence ID" value="AWM39360.1"/>
    <property type="molecule type" value="Genomic_DNA"/>
</dbReference>
<dbReference type="KEGG" id="gog:C1280_21815"/>
<evidence type="ECO:0000259" key="2">
    <source>
        <dbReference type="Pfam" id="PF13649"/>
    </source>
</evidence>
<dbReference type="Pfam" id="PF13649">
    <property type="entry name" value="Methyltransf_25"/>
    <property type="match status" value="1"/>
</dbReference>
<dbReference type="CDD" id="cd02440">
    <property type="entry name" value="AdoMet_MTases"/>
    <property type="match status" value="1"/>
</dbReference>
<dbReference type="Gene3D" id="3.40.50.150">
    <property type="entry name" value="Vaccinia Virus protein VP39"/>
    <property type="match status" value="1"/>
</dbReference>
<evidence type="ECO:0000313" key="4">
    <source>
        <dbReference type="Proteomes" id="UP000245802"/>
    </source>
</evidence>
<dbReference type="Proteomes" id="UP000245802">
    <property type="component" value="Chromosome"/>
</dbReference>
<dbReference type="InterPro" id="IPR041698">
    <property type="entry name" value="Methyltransf_25"/>
</dbReference>
<sequence>MADRSWPAAGVKIYRLSRIGATMLGYLRRAWTTWHAKSDFIASIRRNPSHTLFYAAELQFPELQEVWETGGPELQPYEGLASAWDEYGSCNQPDYLGLIKFLSDRHSIELRSVLDLACGTGLLTARLVRSFNEVVGLDASPRMLEVARARLDGCKGASFVFGDFRTFSLGRQFDVIVCTFNSLNYLGDLNELSGTFAVVAKHLTPGGIFVFDVTTERSMRERSGLYAHVTTNAFRFALYSNYDRKQRKQISRAITPTGIELHRRIPISLQDVKTAARESGLRVEECFSPSLIPVRWLEGYASFFVLTKAPD</sequence>
<dbReference type="PANTHER" id="PTHR43861">
    <property type="entry name" value="TRANS-ACONITATE 2-METHYLTRANSFERASE-RELATED"/>
    <property type="match status" value="1"/>
</dbReference>
<keyword evidence="3" id="KW-0489">Methyltransferase</keyword>
<accession>A0A2Z3HDJ8</accession>
<dbReference type="AlphaFoldDB" id="A0A2Z3HDJ8"/>
<organism evidence="3 4">
    <name type="scientific">Gemmata obscuriglobus</name>
    <dbReference type="NCBI Taxonomy" id="114"/>
    <lineage>
        <taxon>Bacteria</taxon>
        <taxon>Pseudomonadati</taxon>
        <taxon>Planctomycetota</taxon>
        <taxon>Planctomycetia</taxon>
        <taxon>Gemmatales</taxon>
        <taxon>Gemmataceae</taxon>
        <taxon>Gemmata</taxon>
    </lineage>
</organism>
<dbReference type="SUPFAM" id="SSF53335">
    <property type="entry name" value="S-adenosyl-L-methionine-dependent methyltransferases"/>
    <property type="match status" value="1"/>
</dbReference>
<evidence type="ECO:0000256" key="1">
    <source>
        <dbReference type="ARBA" id="ARBA00022679"/>
    </source>
</evidence>
<proteinExistence type="predicted"/>
<keyword evidence="1 3" id="KW-0808">Transferase</keyword>
<dbReference type="Gene3D" id="2.20.130.10">
    <property type="entry name" value="CAC2371-like domains"/>
    <property type="match status" value="1"/>
</dbReference>
<feature type="domain" description="Methyltransferase" evidence="2">
    <location>
        <begin position="113"/>
        <end position="207"/>
    </location>
</feature>
<dbReference type="GO" id="GO:0032259">
    <property type="term" value="P:methylation"/>
    <property type="evidence" value="ECO:0007669"/>
    <property type="project" value="UniProtKB-KW"/>
</dbReference>
<protein>
    <submittedName>
        <fullName evidence="3">Class I SAM-dependent methyltransferase</fullName>
    </submittedName>
</protein>
<reference evidence="3 4" key="1">
    <citation type="submission" date="2018-01" db="EMBL/GenBank/DDBJ databases">
        <title>G. obscuriglobus.</title>
        <authorList>
            <person name="Franke J."/>
            <person name="Blomberg W."/>
            <person name="Selmecki A."/>
        </authorList>
    </citation>
    <scope>NUCLEOTIDE SEQUENCE [LARGE SCALE GENOMIC DNA]</scope>
    <source>
        <strain evidence="3 4">DSM 5831</strain>
    </source>
</reference>
<keyword evidence="4" id="KW-1185">Reference proteome</keyword>